<gene>
    <name evidence="2" type="ORF">DFH01_03260</name>
</gene>
<comment type="caution">
    <text evidence="2">The sequence shown here is derived from an EMBL/GenBank/DDBJ whole genome shotgun (WGS) entry which is preliminary data.</text>
</comment>
<feature type="compositionally biased region" description="Basic and acidic residues" evidence="1">
    <location>
        <begin position="1"/>
        <end position="11"/>
    </location>
</feature>
<sequence>MTDDHHDDGLVHGHRWATEPPPSVGELLRQASAPRAERVIEEAHDDGLVHGHDWASAHSSRRFHG</sequence>
<protein>
    <submittedName>
        <fullName evidence="2">Uncharacterized protein</fullName>
    </submittedName>
</protein>
<feature type="compositionally biased region" description="Basic and acidic residues" evidence="1">
    <location>
        <begin position="35"/>
        <end position="55"/>
    </location>
</feature>
<dbReference type="AlphaFoldDB" id="A0A317FGX7"/>
<dbReference type="OrthoDB" id="7280977at2"/>
<proteinExistence type="predicted"/>
<keyword evidence="3" id="KW-1185">Reference proteome</keyword>
<evidence type="ECO:0000256" key="1">
    <source>
        <dbReference type="SAM" id="MobiDB-lite"/>
    </source>
</evidence>
<accession>A0A317FGX7</accession>
<feature type="region of interest" description="Disordered" evidence="1">
    <location>
        <begin position="1"/>
        <end position="65"/>
    </location>
</feature>
<dbReference type="EMBL" id="QGNA01000001">
    <property type="protein sequence ID" value="PWS38321.1"/>
    <property type="molecule type" value="Genomic_DNA"/>
</dbReference>
<name>A0A317FGX7_9PROT</name>
<organism evidence="2 3">
    <name type="scientific">Falsiroseomonas bella</name>
    <dbReference type="NCBI Taxonomy" id="2184016"/>
    <lineage>
        <taxon>Bacteria</taxon>
        <taxon>Pseudomonadati</taxon>
        <taxon>Pseudomonadota</taxon>
        <taxon>Alphaproteobacteria</taxon>
        <taxon>Acetobacterales</taxon>
        <taxon>Roseomonadaceae</taxon>
        <taxon>Falsiroseomonas</taxon>
    </lineage>
</organism>
<reference evidence="3" key="1">
    <citation type="submission" date="2018-05" db="EMBL/GenBank/DDBJ databases">
        <authorList>
            <person name="Du Z."/>
            <person name="Wang X."/>
        </authorList>
    </citation>
    <scope>NUCLEOTIDE SEQUENCE [LARGE SCALE GENOMIC DNA]</scope>
    <source>
        <strain evidence="3">CQN31</strain>
    </source>
</reference>
<evidence type="ECO:0000313" key="2">
    <source>
        <dbReference type="EMBL" id="PWS38321.1"/>
    </source>
</evidence>
<evidence type="ECO:0000313" key="3">
    <source>
        <dbReference type="Proteomes" id="UP000245765"/>
    </source>
</evidence>
<dbReference type="Proteomes" id="UP000245765">
    <property type="component" value="Unassembled WGS sequence"/>
</dbReference>
<dbReference type="RefSeq" id="WP_109868942.1">
    <property type="nucleotide sequence ID" value="NZ_QGNA01000001.1"/>
</dbReference>